<dbReference type="RefSeq" id="WP_054409711.1">
    <property type="nucleotide sequence ID" value="NZ_FOYA01000010.1"/>
</dbReference>
<sequence>MNLQYILDGKGETTGVFIPIQEWLSLKKKLKNIDTDTDIPEWHKEELDRRLEAIKNGDEEFQDYNEALDDLLKELEE</sequence>
<evidence type="ECO:0008006" key="3">
    <source>
        <dbReference type="Google" id="ProtNLM"/>
    </source>
</evidence>
<protein>
    <recommendedName>
        <fullName evidence="3">Addiction module component CHP02574 family protein</fullName>
    </recommendedName>
</protein>
<dbReference type="PATRIC" id="fig|1202724.3.peg.4032"/>
<evidence type="ECO:0000313" key="2">
    <source>
        <dbReference type="Proteomes" id="UP000037755"/>
    </source>
</evidence>
<gene>
    <name evidence="1" type="ORF">AM493_19470</name>
</gene>
<dbReference type="OrthoDB" id="798979at2"/>
<organism evidence="1 2">
    <name type="scientific">Flavobacterium akiainvivens</name>
    <dbReference type="NCBI Taxonomy" id="1202724"/>
    <lineage>
        <taxon>Bacteria</taxon>
        <taxon>Pseudomonadati</taxon>
        <taxon>Bacteroidota</taxon>
        <taxon>Flavobacteriia</taxon>
        <taxon>Flavobacteriales</taxon>
        <taxon>Flavobacteriaceae</taxon>
        <taxon>Flavobacterium</taxon>
    </lineage>
</organism>
<dbReference type="EMBL" id="LIYD01000005">
    <property type="protein sequence ID" value="KOS07988.1"/>
    <property type="molecule type" value="Genomic_DNA"/>
</dbReference>
<reference evidence="1 2" key="1">
    <citation type="submission" date="2015-08" db="EMBL/GenBank/DDBJ databases">
        <title>Whole genome sequence of Flavobacterium akiainvivens IK-1T, from decaying Wikstroemia oahuensis, an endemic Hawaiian shrub.</title>
        <authorList>
            <person name="Wan X."/>
            <person name="Hou S."/>
            <person name="Saito J."/>
            <person name="Donachie S."/>
        </authorList>
    </citation>
    <scope>NUCLEOTIDE SEQUENCE [LARGE SCALE GENOMIC DNA]</scope>
    <source>
        <strain evidence="1 2">IK-1</strain>
    </source>
</reference>
<dbReference type="Pfam" id="PF09720">
    <property type="entry name" value="Unstab_antitox"/>
    <property type="match status" value="1"/>
</dbReference>
<keyword evidence="2" id="KW-1185">Reference proteome</keyword>
<dbReference type="Proteomes" id="UP000037755">
    <property type="component" value="Unassembled WGS sequence"/>
</dbReference>
<dbReference type="AlphaFoldDB" id="A0A0M8MLH3"/>
<dbReference type="InterPro" id="IPR013406">
    <property type="entry name" value="CHP02574_addiction_mod"/>
</dbReference>
<comment type="caution">
    <text evidence="1">The sequence shown here is derived from an EMBL/GenBank/DDBJ whole genome shotgun (WGS) entry which is preliminary data.</text>
</comment>
<name>A0A0M8MLH3_9FLAO</name>
<proteinExistence type="predicted"/>
<accession>A0A0M8MLH3</accession>
<dbReference type="STRING" id="1202724.AM493_19470"/>
<evidence type="ECO:0000313" key="1">
    <source>
        <dbReference type="EMBL" id="KOS07988.1"/>
    </source>
</evidence>